<evidence type="ECO:0000313" key="3">
    <source>
        <dbReference type="Proteomes" id="UP001159363"/>
    </source>
</evidence>
<sequence length="249" mass="26869">MQRVKATSRELHNLSYRRGAAPARLPTCLSGRRRLPIVNSLLGRIYNDPSRPSANHVTNNQSEVAVKSIRPSVENSGKLKLLTDGRGKREIPEETHRPAASSGTIPTCENPEWTRQGLNPFRLGLSKVLSLPRTASNGAGLSGTEGDPDRGEEADPQAAVMQVGALSPGPLFAPPEGRCRTVAVSAVWSSAGMKGREKQDIPEKICRPTASSGTIPTCENPVTRPGIAPGSQWWEASRLTARTPRPLYR</sequence>
<keyword evidence="3" id="KW-1185">Reference proteome</keyword>
<organism evidence="2 3">
    <name type="scientific">Dryococelus australis</name>
    <dbReference type="NCBI Taxonomy" id="614101"/>
    <lineage>
        <taxon>Eukaryota</taxon>
        <taxon>Metazoa</taxon>
        <taxon>Ecdysozoa</taxon>
        <taxon>Arthropoda</taxon>
        <taxon>Hexapoda</taxon>
        <taxon>Insecta</taxon>
        <taxon>Pterygota</taxon>
        <taxon>Neoptera</taxon>
        <taxon>Polyneoptera</taxon>
        <taxon>Phasmatodea</taxon>
        <taxon>Verophasmatodea</taxon>
        <taxon>Anareolatae</taxon>
        <taxon>Phasmatidae</taxon>
        <taxon>Eurycanthinae</taxon>
        <taxon>Dryococelus</taxon>
    </lineage>
</organism>
<gene>
    <name evidence="2" type="ORF">PR048_003612</name>
</gene>
<evidence type="ECO:0000256" key="1">
    <source>
        <dbReference type="SAM" id="MobiDB-lite"/>
    </source>
</evidence>
<feature type="compositionally biased region" description="Basic and acidic residues" evidence="1">
    <location>
        <begin position="88"/>
        <end position="97"/>
    </location>
</feature>
<feature type="region of interest" description="Disordered" evidence="1">
    <location>
        <begin position="133"/>
        <end position="156"/>
    </location>
</feature>
<reference evidence="2 3" key="1">
    <citation type="submission" date="2023-02" db="EMBL/GenBank/DDBJ databases">
        <title>LHISI_Scaffold_Assembly.</title>
        <authorList>
            <person name="Stuart O.P."/>
            <person name="Cleave R."/>
            <person name="Magrath M.J.L."/>
            <person name="Mikheyev A.S."/>
        </authorList>
    </citation>
    <scope>NUCLEOTIDE SEQUENCE [LARGE SCALE GENOMIC DNA]</scope>
    <source>
        <strain evidence="2">Daus_M_001</strain>
        <tissue evidence="2">Leg muscle</tissue>
    </source>
</reference>
<dbReference type="Proteomes" id="UP001159363">
    <property type="component" value="Chromosome 1"/>
</dbReference>
<accession>A0ABQ9IP57</accession>
<dbReference type="EMBL" id="JARBHB010000001">
    <property type="protein sequence ID" value="KAJ8898252.1"/>
    <property type="molecule type" value="Genomic_DNA"/>
</dbReference>
<comment type="caution">
    <text evidence="2">The sequence shown here is derived from an EMBL/GenBank/DDBJ whole genome shotgun (WGS) entry which is preliminary data.</text>
</comment>
<name>A0ABQ9IP57_9NEOP</name>
<evidence type="ECO:0000313" key="2">
    <source>
        <dbReference type="EMBL" id="KAJ8898252.1"/>
    </source>
</evidence>
<proteinExistence type="predicted"/>
<feature type="region of interest" description="Disordered" evidence="1">
    <location>
        <begin position="88"/>
        <end position="113"/>
    </location>
</feature>
<protein>
    <submittedName>
        <fullName evidence="2">Uncharacterized protein</fullName>
    </submittedName>
</protein>